<organism evidence="1">
    <name type="scientific">Homo sapiens</name>
    <name type="common">Human</name>
    <dbReference type="NCBI Taxonomy" id="9606"/>
    <lineage>
        <taxon>Eukaryota</taxon>
        <taxon>Metazoa</taxon>
        <taxon>Chordata</taxon>
        <taxon>Craniata</taxon>
        <taxon>Vertebrata</taxon>
        <taxon>Euteleostomi</taxon>
        <taxon>Mammalia</taxon>
        <taxon>Eutheria</taxon>
        <taxon>Euarchontoglires</taxon>
        <taxon>Primates</taxon>
        <taxon>Haplorrhini</taxon>
        <taxon>Catarrhini</taxon>
        <taxon>Hominidae</taxon>
        <taxon>Homo</taxon>
    </lineage>
</organism>
<dbReference type="EMBL" id="BC093897">
    <property type="protein sequence ID" value="AAH93897.1"/>
    <property type="molecule type" value="mRNA"/>
</dbReference>
<sequence length="119" mass="13374">MTSNLGSPGPQRRAAQCMCWLHRDVPYERGPQAVAGWGDAPALSWSLPRWLLLPHPEGHSPAQAPREWSSCLHQASLLWRKHLLFSLTCSLMTARLLDMVPRTSLSQGPYSQYPSPHHL</sequence>
<gene>
    <name evidence="1" type="primary">LOC338797</name>
</gene>
<protein>
    <submittedName>
        <fullName evidence="1">Hypothetical LOC338797</fullName>
    </submittedName>
</protein>
<dbReference type="EMBL" id="BC093899">
    <property type="protein sequence ID" value="AAH93899.1"/>
    <property type="molecule type" value="mRNA"/>
</dbReference>
<reference evidence="1" key="1">
    <citation type="journal article" date="2004" name="Genome Res.">
        <title>The status, quality, and expansion of the NIH full-length cDNA project: the Mammalian Gene Collection (MGC).</title>
        <authorList>
            <consortium name="The MGC Project Team"/>
            <person name="Gerhard D.S."/>
            <person name="Wagner L."/>
            <person name="Feingold E.A."/>
            <person name="Shenmen C.M."/>
            <person name="Grouse L.H."/>
            <person name="Schuler G."/>
            <person name="Klein S.L."/>
            <person name="Old S."/>
            <person name="Rasooly R."/>
            <person name="Good P."/>
            <person name="Guyer M."/>
            <person name="Peck A.M."/>
            <person name="Derge J.G."/>
            <person name="Lipman D."/>
            <person name="Collins F.S."/>
            <person name="Jang W."/>
            <person name="Sherry S."/>
            <person name="Feolo M."/>
            <person name="Misquitta L."/>
            <person name="Lee E."/>
            <person name="Rotmistrovsky K."/>
            <person name="Greenhut S.F."/>
            <person name="Schaefer C.F."/>
            <person name="Buetow K."/>
            <person name="Bonner T.I."/>
            <person name="Haussler D."/>
            <person name="Kent J."/>
            <person name="Kiekhaus M."/>
            <person name="Furey T."/>
            <person name="Brent M."/>
            <person name="Prange C."/>
            <person name="Schreiber K."/>
            <person name="Shapiro N."/>
            <person name="Bhat N.K."/>
            <person name="Hopkins R.F."/>
            <person name="Hsie F."/>
            <person name="Driscoll T."/>
            <person name="Soares M.B."/>
            <person name="Casavant T.L."/>
            <person name="Scheetz T.E."/>
            <person name="Brown-stein M.J."/>
            <person name="Usdin T.B."/>
            <person name="Toshiyuki S."/>
            <person name="Carninci P."/>
            <person name="Piao Y."/>
            <person name="Dudekula D.B."/>
            <person name="Ko M.S."/>
            <person name="Kawakami K."/>
            <person name="Suzuki Y."/>
            <person name="Sugano S."/>
            <person name="Gruber C.E."/>
            <person name="Smith M.R."/>
            <person name="Simmons B."/>
            <person name="Moore T."/>
            <person name="Waterman R."/>
            <person name="Johnson S.L."/>
            <person name="Ruan Y."/>
            <person name="Wei C.L."/>
            <person name="Mathavan S."/>
            <person name="Gunaratne P.H."/>
            <person name="Wu J."/>
            <person name="Garcia A.M."/>
            <person name="Hulyk S.W."/>
            <person name="Fuh E."/>
            <person name="Yuan Y."/>
            <person name="Sneed A."/>
            <person name="Kowis C."/>
            <person name="Hodgson A."/>
            <person name="Muzny D.M."/>
            <person name="McPherson J."/>
            <person name="Gibbs R.A."/>
            <person name="Fahey J."/>
            <person name="Helton E."/>
            <person name="Ketteman M."/>
            <person name="Madan A."/>
            <person name="Rodrigues S."/>
            <person name="Sanchez A."/>
            <person name="Whiting M."/>
            <person name="Madari A."/>
            <person name="Young A.C."/>
            <person name="Wetherby K.D."/>
            <person name="Granite S.J."/>
            <person name="Kwong P.N."/>
            <person name="Brinkley C.P."/>
            <person name="Pearson R.L."/>
            <person name="Bouffard G.G."/>
            <person name="Blakesly R.W."/>
            <person name="Green E.D."/>
            <person name="Dickson M.C."/>
            <person name="Rodriguez A.C."/>
            <person name="Grimwood J."/>
            <person name="Schmutz J."/>
            <person name="Myers R.M."/>
            <person name="Butterfield Y.S."/>
            <person name="Griffith M."/>
            <person name="Griffith O.L."/>
            <person name="Krzywinski M.I."/>
            <person name="Liao N."/>
            <person name="Morin R."/>
            <person name="Morrin R."/>
            <person name="Palmquist D."/>
            <person name="Petrescu A.S."/>
            <person name="Skalska U."/>
            <person name="Smailus D.E."/>
            <person name="Stott J.M."/>
            <person name="Schnerch A."/>
            <person name="Schein J.E."/>
            <person name="Jones S.J."/>
            <person name="Holt R.A."/>
            <person name="Baross A."/>
            <person name="Marra M.A."/>
            <person name="Clifton S."/>
            <person name="Makowski K.A."/>
            <person name="Bosak S."/>
            <person name="Malek J."/>
        </authorList>
    </citation>
    <scope>NUCLEOTIDE SEQUENCE [LARGE SCALE MRNA]</scope>
    <source>
        <tissue evidence="1">Brain</tissue>
    </source>
</reference>
<accession>Q4G0G9</accession>
<name>Q4G0G9_HUMAN</name>
<dbReference type="AlphaFoldDB" id="Q4G0G9"/>
<proteinExistence type="evidence at transcript level"/>
<evidence type="ECO:0000313" key="1">
    <source>
        <dbReference type="EMBL" id="AAH93899.1"/>
    </source>
</evidence>